<reference evidence="12" key="2">
    <citation type="submission" date="2021-04" db="EMBL/GenBank/DDBJ databases">
        <authorList>
            <person name="Gilroy R."/>
        </authorList>
    </citation>
    <scope>NUCLEOTIDE SEQUENCE</scope>
    <source>
        <strain evidence="12">ChiSjej1B19-5720</strain>
    </source>
</reference>
<dbReference type="SUPFAM" id="SSF52540">
    <property type="entry name" value="P-loop containing nucleoside triphosphate hydrolases"/>
    <property type="match status" value="1"/>
</dbReference>
<dbReference type="EMBL" id="DWYZ01000062">
    <property type="protein sequence ID" value="HJB27692.1"/>
    <property type="molecule type" value="Genomic_DNA"/>
</dbReference>
<feature type="domain" description="ABC transporter" evidence="11">
    <location>
        <begin position="19"/>
        <end position="92"/>
    </location>
</feature>
<evidence type="ECO:0000256" key="3">
    <source>
        <dbReference type="ARBA" id="ARBA00022448"/>
    </source>
</evidence>
<keyword evidence="4" id="KW-1003">Cell membrane</keyword>
<dbReference type="GO" id="GO:0043190">
    <property type="term" value="C:ATP-binding cassette (ABC) transporter complex"/>
    <property type="evidence" value="ECO:0007669"/>
    <property type="project" value="TreeGrafter"/>
</dbReference>
<dbReference type="PANTHER" id="PTHR43553:SF23">
    <property type="entry name" value="ABC TRANSPORTER ATP-BINDING COMPONENT"/>
    <property type="match status" value="1"/>
</dbReference>
<dbReference type="PANTHER" id="PTHR43553">
    <property type="entry name" value="HEAVY METAL TRANSPORTER"/>
    <property type="match status" value="1"/>
</dbReference>
<dbReference type="InterPro" id="IPR027417">
    <property type="entry name" value="P-loop_NTPase"/>
</dbReference>
<dbReference type="Pfam" id="PF00005">
    <property type="entry name" value="ABC_tran"/>
    <property type="match status" value="1"/>
</dbReference>
<evidence type="ECO:0000256" key="5">
    <source>
        <dbReference type="ARBA" id="ARBA00022737"/>
    </source>
</evidence>
<keyword evidence="6" id="KW-0547">Nucleotide-binding</keyword>
<sequence>MIEIKNVTFHYSGLDQAGLSDFNLSVTDGECILLCGASGCGKTTVTRLINGLIPHFFKGELNGDVYVNGLDIKQQELYNLAGIVGSVFQNPRSQF</sequence>
<dbReference type="GO" id="GO:0005524">
    <property type="term" value="F:ATP binding"/>
    <property type="evidence" value="ECO:0007669"/>
    <property type="project" value="UniProtKB-KW"/>
</dbReference>
<evidence type="ECO:0000256" key="7">
    <source>
        <dbReference type="ARBA" id="ARBA00022840"/>
    </source>
</evidence>
<dbReference type="GO" id="GO:0016887">
    <property type="term" value="F:ATP hydrolysis activity"/>
    <property type="evidence" value="ECO:0007669"/>
    <property type="project" value="InterPro"/>
</dbReference>
<evidence type="ECO:0000313" key="12">
    <source>
        <dbReference type="EMBL" id="HJB27692.1"/>
    </source>
</evidence>
<evidence type="ECO:0000313" key="13">
    <source>
        <dbReference type="Proteomes" id="UP000823842"/>
    </source>
</evidence>
<keyword evidence="9" id="KW-0472">Membrane</keyword>
<accession>A0A9D2LQX1</accession>
<evidence type="ECO:0000256" key="4">
    <source>
        <dbReference type="ARBA" id="ARBA00022475"/>
    </source>
</evidence>
<protein>
    <submittedName>
        <fullName evidence="12">ATP-binding cassette domain-containing protein</fullName>
    </submittedName>
</protein>
<keyword evidence="5" id="KW-0677">Repeat</keyword>
<comment type="caution">
    <text evidence="12">The sequence shown here is derived from an EMBL/GenBank/DDBJ whole genome shotgun (WGS) entry which is preliminary data.</text>
</comment>
<evidence type="ECO:0000256" key="6">
    <source>
        <dbReference type="ARBA" id="ARBA00022741"/>
    </source>
</evidence>
<feature type="non-terminal residue" evidence="12">
    <location>
        <position position="95"/>
    </location>
</feature>
<evidence type="ECO:0000256" key="1">
    <source>
        <dbReference type="ARBA" id="ARBA00004202"/>
    </source>
</evidence>
<reference evidence="12" key="1">
    <citation type="journal article" date="2021" name="PeerJ">
        <title>Extensive microbial diversity within the chicken gut microbiome revealed by metagenomics and culture.</title>
        <authorList>
            <person name="Gilroy R."/>
            <person name="Ravi A."/>
            <person name="Getino M."/>
            <person name="Pursley I."/>
            <person name="Horton D.L."/>
            <person name="Alikhan N.F."/>
            <person name="Baker D."/>
            <person name="Gharbi K."/>
            <person name="Hall N."/>
            <person name="Watson M."/>
            <person name="Adriaenssens E.M."/>
            <person name="Foster-Nyarko E."/>
            <person name="Jarju S."/>
            <person name="Secka A."/>
            <person name="Antonio M."/>
            <person name="Oren A."/>
            <person name="Chaudhuri R.R."/>
            <person name="La Ragione R."/>
            <person name="Hildebrand F."/>
            <person name="Pallen M.J."/>
        </authorList>
    </citation>
    <scope>NUCLEOTIDE SEQUENCE</scope>
    <source>
        <strain evidence="12">ChiSjej1B19-5720</strain>
    </source>
</reference>
<dbReference type="InterPro" id="IPR003439">
    <property type="entry name" value="ABC_transporter-like_ATP-bd"/>
</dbReference>
<keyword evidence="3" id="KW-0813">Transport</keyword>
<evidence type="ECO:0000256" key="9">
    <source>
        <dbReference type="ARBA" id="ARBA00023136"/>
    </source>
</evidence>
<gene>
    <name evidence="12" type="ORF">IAA06_02730</name>
</gene>
<keyword evidence="7 12" id="KW-0067">ATP-binding</keyword>
<keyword evidence="8" id="KW-1278">Translocase</keyword>
<name>A0A9D2LQX1_9FIRM</name>
<evidence type="ECO:0000256" key="2">
    <source>
        <dbReference type="ARBA" id="ARBA00005417"/>
    </source>
</evidence>
<comment type="similarity">
    <text evidence="2">Belongs to the ABC transporter superfamily.</text>
</comment>
<proteinExistence type="inferred from homology"/>
<dbReference type="Gene3D" id="3.40.50.300">
    <property type="entry name" value="P-loop containing nucleotide triphosphate hydrolases"/>
    <property type="match status" value="1"/>
</dbReference>
<dbReference type="AlphaFoldDB" id="A0A9D2LQX1"/>
<evidence type="ECO:0000256" key="8">
    <source>
        <dbReference type="ARBA" id="ARBA00022967"/>
    </source>
</evidence>
<dbReference type="GO" id="GO:0042626">
    <property type="term" value="F:ATPase-coupled transmembrane transporter activity"/>
    <property type="evidence" value="ECO:0007669"/>
    <property type="project" value="TreeGrafter"/>
</dbReference>
<evidence type="ECO:0000256" key="10">
    <source>
        <dbReference type="ARBA" id="ARBA00025157"/>
    </source>
</evidence>
<dbReference type="Proteomes" id="UP000823842">
    <property type="component" value="Unassembled WGS sequence"/>
</dbReference>
<comment type="subcellular location">
    <subcellularLocation>
        <location evidence="1">Cell membrane</location>
        <topology evidence="1">Peripheral membrane protein</topology>
    </subcellularLocation>
</comment>
<comment type="function">
    <text evidence="10">Probably part of an ABC transporter complex. Responsible for energy coupling to the transport system.</text>
</comment>
<dbReference type="InterPro" id="IPR050095">
    <property type="entry name" value="ECF_ABC_transporter_ATP-bd"/>
</dbReference>
<evidence type="ECO:0000259" key="11">
    <source>
        <dbReference type="Pfam" id="PF00005"/>
    </source>
</evidence>
<organism evidence="12 13">
    <name type="scientific">Candidatus Blautia faecavium</name>
    <dbReference type="NCBI Taxonomy" id="2838487"/>
    <lineage>
        <taxon>Bacteria</taxon>
        <taxon>Bacillati</taxon>
        <taxon>Bacillota</taxon>
        <taxon>Clostridia</taxon>
        <taxon>Lachnospirales</taxon>
        <taxon>Lachnospiraceae</taxon>
        <taxon>Blautia</taxon>
    </lineage>
</organism>